<evidence type="ECO:0000313" key="12">
    <source>
        <dbReference type="Proteomes" id="UP000829455"/>
    </source>
</evidence>
<organism evidence="9 11">
    <name type="scientific">Neisseria macacae ATCC 33926</name>
    <dbReference type="NCBI Taxonomy" id="997348"/>
    <lineage>
        <taxon>Bacteria</taxon>
        <taxon>Pseudomonadati</taxon>
        <taxon>Pseudomonadota</taxon>
        <taxon>Betaproteobacteria</taxon>
        <taxon>Neisseriales</taxon>
        <taxon>Neisseriaceae</taxon>
        <taxon>Neisseria</taxon>
    </lineage>
</organism>
<name>A0AA36XNI9_9NEIS</name>
<keyword evidence="4 7" id="KW-0808">Transferase</keyword>
<feature type="domain" description="Flavoprotein" evidence="8">
    <location>
        <begin position="4"/>
        <end position="165"/>
    </location>
</feature>
<dbReference type="Gene3D" id="3.40.50.1950">
    <property type="entry name" value="Flavin prenyltransferase-like"/>
    <property type="match status" value="1"/>
</dbReference>
<dbReference type="InterPro" id="IPR036551">
    <property type="entry name" value="Flavin_trans-like"/>
</dbReference>
<comment type="similarity">
    <text evidence="6 7">Belongs to the UbiX/PAD1 family.</text>
</comment>
<comment type="function">
    <text evidence="7">Flavin prenyltransferase that catalyzes the synthesis of the prenylated FMN cofactor (prenyl-FMN) for 4-hydroxy-3-polyprenylbenzoic acid decarboxylase UbiD. The prenyltransferase is metal-independent and links a dimethylallyl moiety from dimethylallyl monophosphate (DMAP) to the flavin N5 and C6 atoms of FMN.</text>
</comment>
<reference evidence="10 12" key="2">
    <citation type="submission" date="2022-03" db="EMBL/GenBank/DDBJ databases">
        <title>Genome sequencing of Neisseria macacae.</title>
        <authorList>
            <person name="Baek M.-G."/>
        </authorList>
    </citation>
    <scope>NUCLEOTIDE SEQUENCE [LARGE SCALE GENOMIC DNA]</scope>
    <source>
        <strain evidence="10 12">ATCC 33926</strain>
    </source>
</reference>
<evidence type="ECO:0000256" key="1">
    <source>
        <dbReference type="ARBA" id="ARBA00022602"/>
    </source>
</evidence>
<comment type="caution">
    <text evidence="7">Lacks conserved residue(s) required for the propagation of feature annotation.</text>
</comment>
<dbReference type="EMBL" id="CP094241">
    <property type="protein sequence ID" value="UNV84820.1"/>
    <property type="molecule type" value="Genomic_DNA"/>
</dbReference>
<dbReference type="Proteomes" id="UP000829455">
    <property type="component" value="Chromosome"/>
</dbReference>
<evidence type="ECO:0000313" key="11">
    <source>
        <dbReference type="Proteomes" id="UP000004982"/>
    </source>
</evidence>
<feature type="binding site" evidence="7">
    <location>
        <begin position="88"/>
        <end position="91"/>
    </location>
    <ligand>
        <name>FMN</name>
        <dbReference type="ChEBI" id="CHEBI:58210"/>
    </ligand>
</feature>
<dbReference type="Pfam" id="PF02441">
    <property type="entry name" value="Flavoprotein"/>
    <property type="match status" value="1"/>
</dbReference>
<dbReference type="PANTHER" id="PTHR43374">
    <property type="entry name" value="FLAVIN PRENYLTRANSFERASE"/>
    <property type="match status" value="1"/>
</dbReference>
<keyword evidence="12" id="KW-1185">Reference proteome</keyword>
<comment type="catalytic activity">
    <reaction evidence="5 7">
        <text>dimethylallyl phosphate + FMNH2 = prenylated FMNH2 + phosphate</text>
        <dbReference type="Rhea" id="RHEA:37743"/>
        <dbReference type="ChEBI" id="CHEBI:43474"/>
        <dbReference type="ChEBI" id="CHEBI:57618"/>
        <dbReference type="ChEBI" id="CHEBI:87467"/>
        <dbReference type="ChEBI" id="CHEBI:88052"/>
        <dbReference type="EC" id="2.5.1.129"/>
    </reaction>
</comment>
<feature type="binding site" evidence="7">
    <location>
        <begin position="11"/>
        <end position="13"/>
    </location>
    <ligand>
        <name>FMN</name>
        <dbReference type="ChEBI" id="CHEBI:58210"/>
    </ligand>
</feature>
<dbReference type="SUPFAM" id="SSF52507">
    <property type="entry name" value="Homo-oligomeric flavin-containing Cys decarboxylases, HFCD"/>
    <property type="match status" value="1"/>
</dbReference>
<dbReference type="EC" id="2.5.1.129" evidence="7"/>
<reference evidence="9 11" key="1">
    <citation type="submission" date="2011-05" db="EMBL/GenBank/DDBJ databases">
        <authorList>
            <person name="Muzny D."/>
            <person name="Qin X."/>
            <person name="Deng J."/>
            <person name="Jiang H."/>
            <person name="Liu Y."/>
            <person name="Qu J."/>
            <person name="Song X.-Z."/>
            <person name="Zhang L."/>
            <person name="Thornton R."/>
            <person name="Coyle M."/>
            <person name="Francisco L."/>
            <person name="Jackson L."/>
            <person name="Javaid M."/>
            <person name="Korchina V."/>
            <person name="Kovar C."/>
            <person name="Mata R."/>
            <person name="Mathew T."/>
            <person name="Ngo R."/>
            <person name="Nguyen L."/>
            <person name="Nguyen N."/>
            <person name="Okwuonu G."/>
            <person name="Ongeri F."/>
            <person name="Pham C."/>
            <person name="Simmons D."/>
            <person name="Wilczek-Boney K."/>
            <person name="Hale W."/>
            <person name="Jakkamsetti A."/>
            <person name="Pham P."/>
            <person name="Ruth R."/>
            <person name="San Lucas F."/>
            <person name="Warren J."/>
            <person name="Zhang J."/>
            <person name="Zhao Z."/>
            <person name="Zhou C."/>
            <person name="Zhu D."/>
            <person name="Lee S."/>
            <person name="Bess C."/>
            <person name="Blankenburg K."/>
            <person name="Forbes L."/>
            <person name="Fu Q."/>
            <person name="Gubbala S."/>
            <person name="Hirani K."/>
            <person name="Jayaseelan J.C."/>
            <person name="Lara F."/>
            <person name="Munidasa M."/>
            <person name="Palculict T."/>
            <person name="Patil S."/>
            <person name="Pu L.-L."/>
            <person name="Saada N."/>
            <person name="Tang L."/>
            <person name="Weissenberger G."/>
            <person name="Zhu Y."/>
            <person name="Hemphill L."/>
            <person name="Shang Y."/>
            <person name="Youmans B."/>
            <person name="Ayvaz T."/>
            <person name="Ross M."/>
            <person name="Santibanez J."/>
            <person name="Aqrawi P."/>
            <person name="Gross S."/>
            <person name="Joshi V."/>
            <person name="Fowler G."/>
            <person name="Nazareth L."/>
            <person name="Reid J."/>
            <person name="Worley K."/>
            <person name="Petrosino J."/>
            <person name="Highlander S."/>
            <person name="Gibbs R."/>
        </authorList>
    </citation>
    <scope>NUCLEOTIDE SEQUENCE [LARGE SCALE GENOMIC DNA]</scope>
    <source>
        <strain evidence="9 11">ATCC 33926</strain>
    </source>
</reference>
<evidence type="ECO:0000256" key="7">
    <source>
        <dbReference type="HAMAP-Rule" id="MF_01984"/>
    </source>
</evidence>
<keyword evidence="9" id="KW-0456">Lyase</keyword>
<feature type="binding site" evidence="7">
    <location>
        <position position="153"/>
    </location>
    <ligand>
        <name>dimethylallyl phosphate</name>
        <dbReference type="ChEBI" id="CHEBI:88052"/>
    </ligand>
</feature>
<evidence type="ECO:0000256" key="4">
    <source>
        <dbReference type="ARBA" id="ARBA00022679"/>
    </source>
</evidence>
<dbReference type="EMBL" id="AFQE01000009">
    <property type="protein sequence ID" value="EGQ78488.1"/>
    <property type="molecule type" value="Genomic_DNA"/>
</dbReference>
<dbReference type="AlphaFoldDB" id="A0AA36XNI9"/>
<dbReference type="Proteomes" id="UP000004982">
    <property type="component" value="Unassembled WGS sequence"/>
</dbReference>
<gene>
    <name evidence="7 9" type="primary">ubiX</name>
    <name evidence="9" type="ORF">HMPREF9418_0101</name>
    <name evidence="10" type="ORF">MON40_12590</name>
</gene>
<dbReference type="PANTHER" id="PTHR43374:SF1">
    <property type="entry name" value="FLAVIN PRENYLTRANSFERASE PAD1, MITOCHONDRIAL"/>
    <property type="match status" value="1"/>
</dbReference>
<dbReference type="GO" id="GO:0106141">
    <property type="term" value="F:flavin prenyltransferase activity"/>
    <property type="evidence" value="ECO:0007669"/>
    <property type="project" value="UniProtKB-EC"/>
</dbReference>
<evidence type="ECO:0000313" key="10">
    <source>
        <dbReference type="EMBL" id="UNV84820.1"/>
    </source>
</evidence>
<dbReference type="InterPro" id="IPR003382">
    <property type="entry name" value="Flavoprotein"/>
</dbReference>
<accession>A0AA36XNI9</accession>
<keyword evidence="1 7" id="KW-0637">Prenyltransferase</keyword>
<evidence type="ECO:0000256" key="5">
    <source>
        <dbReference type="ARBA" id="ARBA00050612"/>
    </source>
</evidence>
<dbReference type="GO" id="GO:0016831">
    <property type="term" value="F:carboxy-lyase activity"/>
    <property type="evidence" value="ECO:0007669"/>
    <property type="project" value="TreeGrafter"/>
</dbReference>
<sequence>MTRRLIIGISGASGFQYGVKALQLLRAHDVETHLVVSKGAEMTRALETGYTKEEVYALADVVYSVNHIGERIASGSFKTDGMLIAPCSMRTLASVAHGFGDNLLTRAADVVLKERRRLVLMVREAPLNLAHIENMRRVTEMGGIIFPPIPAMYQQPQTIDDIITHSVAHALDMFGIETEGVPRWNGGQTEAD</sequence>
<evidence type="ECO:0000259" key="8">
    <source>
        <dbReference type="Pfam" id="PF02441"/>
    </source>
</evidence>
<dbReference type="RefSeq" id="WP_003775953.1">
    <property type="nucleotide sequence ID" value="NZ_CP094241.1"/>
</dbReference>
<dbReference type="NCBIfam" id="TIGR00421">
    <property type="entry name" value="ubiX_pad"/>
    <property type="match status" value="1"/>
</dbReference>
<feature type="binding site" evidence="7">
    <location>
        <position position="37"/>
    </location>
    <ligand>
        <name>FMN</name>
        <dbReference type="ChEBI" id="CHEBI:58210"/>
    </ligand>
</feature>
<protein>
    <recommendedName>
        <fullName evidence="7">Flavin prenyltransferase UbiX</fullName>
        <ecNumber evidence="7">2.5.1.129</ecNumber>
    </recommendedName>
</protein>
<dbReference type="HAMAP" id="MF_01984">
    <property type="entry name" value="ubiX_pad"/>
    <property type="match status" value="1"/>
</dbReference>
<evidence type="ECO:0000256" key="6">
    <source>
        <dbReference type="ARBA" id="ARBA00060793"/>
    </source>
</evidence>
<evidence type="ECO:0000256" key="3">
    <source>
        <dbReference type="ARBA" id="ARBA00022643"/>
    </source>
</evidence>
<proteinExistence type="inferred from homology"/>
<dbReference type="InterPro" id="IPR004507">
    <property type="entry name" value="UbiX-like"/>
</dbReference>
<evidence type="ECO:0000256" key="2">
    <source>
        <dbReference type="ARBA" id="ARBA00022630"/>
    </source>
</evidence>
<dbReference type="FunFam" id="3.40.50.1950:FF:000001">
    <property type="entry name" value="Flavin prenyltransferase UbiX"/>
    <property type="match status" value="1"/>
</dbReference>
<dbReference type="NCBIfam" id="NF004685">
    <property type="entry name" value="PRK06029.1"/>
    <property type="match status" value="1"/>
</dbReference>
<keyword evidence="3 7" id="KW-0288">FMN</keyword>
<feature type="binding site" evidence="7">
    <location>
        <position position="123"/>
    </location>
    <ligand>
        <name>FMN</name>
        <dbReference type="ChEBI" id="CHEBI:58210"/>
    </ligand>
</feature>
<keyword evidence="2 7" id="KW-0285">Flavoprotein</keyword>
<evidence type="ECO:0000313" key="9">
    <source>
        <dbReference type="EMBL" id="EGQ78488.1"/>
    </source>
</evidence>